<proteinExistence type="inferred from homology"/>
<evidence type="ECO:0000313" key="11">
    <source>
        <dbReference type="EMBL" id="KAJ3224926.1"/>
    </source>
</evidence>
<comment type="caution">
    <text evidence="11">The sequence shown here is derived from an EMBL/GenBank/DDBJ whole genome shotgun (WGS) entry which is preliminary data.</text>
</comment>
<comment type="subcellular location">
    <subcellularLocation>
        <location evidence="1">Mitochondrion outer membrane</location>
        <topology evidence="1">Single-pass membrane protein</topology>
    </subcellularLocation>
</comment>
<dbReference type="AlphaFoldDB" id="A0AAD5XY08"/>
<dbReference type="Pfam" id="PF14852">
    <property type="entry name" value="Fis1_TPR_N"/>
    <property type="match status" value="1"/>
</dbReference>
<dbReference type="PANTHER" id="PTHR13247:SF0">
    <property type="entry name" value="MITOCHONDRIAL FISSION 1 PROTEIN"/>
    <property type="match status" value="1"/>
</dbReference>
<evidence type="ECO:0000256" key="7">
    <source>
        <dbReference type="ARBA" id="ARBA00023128"/>
    </source>
</evidence>
<evidence type="ECO:0000256" key="8">
    <source>
        <dbReference type="ARBA" id="ARBA00023136"/>
    </source>
</evidence>
<feature type="transmembrane region" description="Helical" evidence="10">
    <location>
        <begin position="122"/>
        <end position="143"/>
    </location>
</feature>
<dbReference type="InterPro" id="IPR033745">
    <property type="entry name" value="Fis1_cytosol"/>
</dbReference>
<protein>
    <recommendedName>
        <fullName evidence="3 9">Mitochondrial fission 1 protein</fullName>
    </recommendedName>
</protein>
<dbReference type="Proteomes" id="UP001211065">
    <property type="component" value="Unassembled WGS sequence"/>
</dbReference>
<accession>A0AAD5XY08</accession>
<comment type="function">
    <text evidence="9">Has a role in mitochondrial fission.</text>
</comment>
<evidence type="ECO:0000256" key="1">
    <source>
        <dbReference type="ARBA" id="ARBA00004572"/>
    </source>
</evidence>
<keyword evidence="6 10" id="KW-1133">Transmembrane helix</keyword>
<evidence type="ECO:0000256" key="2">
    <source>
        <dbReference type="ARBA" id="ARBA00008937"/>
    </source>
</evidence>
<organism evidence="11 12">
    <name type="scientific">Clydaea vesicula</name>
    <dbReference type="NCBI Taxonomy" id="447962"/>
    <lineage>
        <taxon>Eukaryota</taxon>
        <taxon>Fungi</taxon>
        <taxon>Fungi incertae sedis</taxon>
        <taxon>Chytridiomycota</taxon>
        <taxon>Chytridiomycota incertae sedis</taxon>
        <taxon>Chytridiomycetes</taxon>
        <taxon>Lobulomycetales</taxon>
        <taxon>Lobulomycetaceae</taxon>
        <taxon>Clydaea</taxon>
    </lineage>
</organism>
<dbReference type="InterPro" id="IPR011990">
    <property type="entry name" value="TPR-like_helical_dom_sf"/>
</dbReference>
<name>A0AAD5XY08_9FUNG</name>
<keyword evidence="4 10" id="KW-0812">Transmembrane</keyword>
<keyword evidence="8 9" id="KW-0472">Membrane</keyword>
<evidence type="ECO:0000256" key="9">
    <source>
        <dbReference type="PIRNR" id="PIRNR008835"/>
    </source>
</evidence>
<dbReference type="GO" id="GO:0000266">
    <property type="term" value="P:mitochondrial fission"/>
    <property type="evidence" value="ECO:0007669"/>
    <property type="project" value="UniProtKB-UniRule"/>
</dbReference>
<comment type="similarity">
    <text evidence="2 9">Belongs to the FIS1 family.</text>
</comment>
<keyword evidence="12" id="KW-1185">Reference proteome</keyword>
<evidence type="ECO:0000313" key="12">
    <source>
        <dbReference type="Proteomes" id="UP001211065"/>
    </source>
</evidence>
<keyword evidence="5 9" id="KW-1000">Mitochondrion outer membrane</keyword>
<sequence length="147" mass="16724">MSYLPTKEESEALVGSNELATLRQEYEEDQKDQQKKFNYSWALVRSNTRKEQEIGVLLLHEIYKQNTSRRRECLYYLALGEFKLGHYTEARKFTETLLQKEPNNPQAVQLLQQIDDKVKSEGVIGIAIAGVAIAAVGLLVGALTKKH</sequence>
<reference evidence="11" key="1">
    <citation type="submission" date="2020-05" db="EMBL/GenBank/DDBJ databases">
        <title>Phylogenomic resolution of chytrid fungi.</title>
        <authorList>
            <person name="Stajich J.E."/>
            <person name="Amses K."/>
            <person name="Simmons R."/>
            <person name="Seto K."/>
            <person name="Myers J."/>
            <person name="Bonds A."/>
            <person name="Quandt C.A."/>
            <person name="Barry K."/>
            <person name="Liu P."/>
            <person name="Grigoriev I."/>
            <person name="Longcore J.E."/>
            <person name="James T.Y."/>
        </authorList>
    </citation>
    <scope>NUCLEOTIDE SEQUENCE</scope>
    <source>
        <strain evidence="11">JEL0476</strain>
    </source>
</reference>
<evidence type="ECO:0000256" key="4">
    <source>
        <dbReference type="ARBA" id="ARBA00022692"/>
    </source>
</evidence>
<dbReference type="GO" id="GO:0005741">
    <property type="term" value="C:mitochondrial outer membrane"/>
    <property type="evidence" value="ECO:0007669"/>
    <property type="project" value="UniProtKB-SubCell"/>
</dbReference>
<dbReference type="CDD" id="cd12212">
    <property type="entry name" value="Fis1"/>
    <property type="match status" value="1"/>
</dbReference>
<dbReference type="InterPro" id="IPR028061">
    <property type="entry name" value="Fis1_TPR_C"/>
</dbReference>
<dbReference type="InterPro" id="IPR016543">
    <property type="entry name" value="Fis1"/>
</dbReference>
<dbReference type="Pfam" id="PF14853">
    <property type="entry name" value="Fis1_TPR_C"/>
    <property type="match status" value="1"/>
</dbReference>
<dbReference type="GO" id="GO:0000422">
    <property type="term" value="P:autophagy of mitochondrion"/>
    <property type="evidence" value="ECO:0007669"/>
    <property type="project" value="TreeGrafter"/>
</dbReference>
<evidence type="ECO:0000256" key="3">
    <source>
        <dbReference type="ARBA" id="ARBA00014314"/>
    </source>
</evidence>
<evidence type="ECO:0000256" key="5">
    <source>
        <dbReference type="ARBA" id="ARBA00022787"/>
    </source>
</evidence>
<dbReference type="EMBL" id="JADGJW010000076">
    <property type="protein sequence ID" value="KAJ3224926.1"/>
    <property type="molecule type" value="Genomic_DNA"/>
</dbReference>
<comment type="domain">
    <text evidence="9">The C-terminus is required for mitochondrial localization, while the N-terminus is necessary for mitochondrial fission.</text>
</comment>
<evidence type="ECO:0000256" key="6">
    <source>
        <dbReference type="ARBA" id="ARBA00022989"/>
    </source>
</evidence>
<dbReference type="Gene3D" id="1.25.40.10">
    <property type="entry name" value="Tetratricopeptide repeat domain"/>
    <property type="match status" value="1"/>
</dbReference>
<dbReference type="PIRSF" id="PIRSF008835">
    <property type="entry name" value="TPR_repeat_11_Fis1"/>
    <property type="match status" value="1"/>
</dbReference>
<keyword evidence="7 9" id="KW-0496">Mitochondrion</keyword>
<dbReference type="GO" id="GO:0005778">
    <property type="term" value="C:peroxisomal membrane"/>
    <property type="evidence" value="ECO:0007669"/>
    <property type="project" value="TreeGrafter"/>
</dbReference>
<evidence type="ECO:0000256" key="10">
    <source>
        <dbReference type="SAM" id="Phobius"/>
    </source>
</evidence>
<dbReference type="GO" id="GO:0016559">
    <property type="term" value="P:peroxisome fission"/>
    <property type="evidence" value="ECO:0007669"/>
    <property type="project" value="TreeGrafter"/>
</dbReference>
<gene>
    <name evidence="11" type="primary">FIS1</name>
    <name evidence="11" type="ORF">HK099_007646</name>
</gene>
<dbReference type="SUPFAM" id="SSF48452">
    <property type="entry name" value="TPR-like"/>
    <property type="match status" value="1"/>
</dbReference>
<dbReference type="PANTHER" id="PTHR13247">
    <property type="entry name" value="TETRATRICOPEPTIDE REPEAT PROTEIN 11 TPR REPEAT PROTEIN 11"/>
    <property type="match status" value="1"/>
</dbReference>
<dbReference type="InterPro" id="IPR028058">
    <property type="entry name" value="Fis1_TPR_N"/>
</dbReference>